<dbReference type="InterPro" id="IPR027417">
    <property type="entry name" value="P-loop_NTPase"/>
</dbReference>
<dbReference type="Pfam" id="PF00023">
    <property type="entry name" value="Ank"/>
    <property type="match status" value="1"/>
</dbReference>
<dbReference type="Pfam" id="PF22939">
    <property type="entry name" value="WHD_GPIID"/>
    <property type="match status" value="1"/>
</dbReference>
<dbReference type="GeneID" id="98150535"/>
<dbReference type="SMART" id="SM00248">
    <property type="entry name" value="ANK"/>
    <property type="match status" value="10"/>
</dbReference>
<evidence type="ECO:0000313" key="4">
    <source>
        <dbReference type="EMBL" id="KAL2867561.1"/>
    </source>
</evidence>
<organism evidence="4 5">
    <name type="scientific">Aspergillus lucknowensis</name>
    <dbReference type="NCBI Taxonomy" id="176173"/>
    <lineage>
        <taxon>Eukaryota</taxon>
        <taxon>Fungi</taxon>
        <taxon>Dikarya</taxon>
        <taxon>Ascomycota</taxon>
        <taxon>Pezizomycotina</taxon>
        <taxon>Eurotiomycetes</taxon>
        <taxon>Eurotiomycetidae</taxon>
        <taxon>Eurotiales</taxon>
        <taxon>Aspergillaceae</taxon>
        <taxon>Aspergillus</taxon>
        <taxon>Aspergillus subgen. Nidulantes</taxon>
    </lineage>
</organism>
<feature type="repeat" description="ANK" evidence="2">
    <location>
        <begin position="1119"/>
        <end position="1151"/>
    </location>
</feature>
<dbReference type="SUPFAM" id="SSF48403">
    <property type="entry name" value="Ankyrin repeat"/>
    <property type="match status" value="1"/>
</dbReference>
<proteinExistence type="predicted"/>
<comment type="caution">
    <text evidence="4">The sequence shown here is derived from an EMBL/GenBank/DDBJ whole genome shotgun (WGS) entry which is preliminary data.</text>
</comment>
<dbReference type="PANTHER" id="PTHR46082">
    <property type="entry name" value="ATP/GTP-BINDING PROTEIN-RELATED"/>
    <property type="match status" value="1"/>
</dbReference>
<dbReference type="PRINTS" id="PR01415">
    <property type="entry name" value="ANKYRIN"/>
</dbReference>
<feature type="repeat" description="ANK" evidence="2">
    <location>
        <begin position="926"/>
        <end position="955"/>
    </location>
</feature>
<dbReference type="EMBL" id="JBFXLQ010000018">
    <property type="protein sequence ID" value="KAL2867561.1"/>
    <property type="molecule type" value="Genomic_DNA"/>
</dbReference>
<name>A0ABR4LSQ2_9EURO</name>
<reference evidence="4 5" key="1">
    <citation type="submission" date="2024-07" db="EMBL/GenBank/DDBJ databases">
        <title>Section-level genome sequencing and comparative genomics of Aspergillus sections Usti and Cavernicolus.</title>
        <authorList>
            <consortium name="Lawrence Berkeley National Laboratory"/>
            <person name="Nybo J.L."/>
            <person name="Vesth T.C."/>
            <person name="Theobald S."/>
            <person name="Frisvad J.C."/>
            <person name="Larsen T.O."/>
            <person name="Kjaerboelling I."/>
            <person name="Rothschild-Mancinelli K."/>
            <person name="Lyhne E.K."/>
            <person name="Kogle M.E."/>
            <person name="Barry K."/>
            <person name="Clum A."/>
            <person name="Na H."/>
            <person name="Ledsgaard L."/>
            <person name="Lin J."/>
            <person name="Lipzen A."/>
            <person name="Kuo A."/>
            <person name="Riley R."/>
            <person name="Mondo S."/>
            <person name="Labutti K."/>
            <person name="Haridas S."/>
            <person name="Pangalinan J."/>
            <person name="Salamov A.A."/>
            <person name="Simmons B.A."/>
            <person name="Magnuson J.K."/>
            <person name="Chen J."/>
            <person name="Drula E."/>
            <person name="Henrissat B."/>
            <person name="Wiebenga A."/>
            <person name="Lubbers R.J."/>
            <person name="Gomes A.C."/>
            <person name="Macurrencykelacurrency M.R."/>
            <person name="Stajich J."/>
            <person name="Grigoriev I.V."/>
            <person name="Mortensen U.H."/>
            <person name="De Vries R.P."/>
            <person name="Baker S.E."/>
            <person name="Andersen M.R."/>
        </authorList>
    </citation>
    <scope>NUCLEOTIDE SEQUENCE [LARGE SCALE GENOMIC DNA]</scope>
    <source>
        <strain evidence="4 5">CBS 449.75</strain>
    </source>
</reference>
<dbReference type="SUPFAM" id="SSF52540">
    <property type="entry name" value="P-loop containing nucleoside triphosphate hydrolases"/>
    <property type="match status" value="1"/>
</dbReference>
<keyword evidence="1" id="KW-0677">Repeat</keyword>
<dbReference type="PROSITE" id="PS50837">
    <property type="entry name" value="NACHT"/>
    <property type="match status" value="1"/>
</dbReference>
<dbReference type="Gene3D" id="3.40.50.300">
    <property type="entry name" value="P-loop containing nucleotide triphosphate hydrolases"/>
    <property type="match status" value="1"/>
</dbReference>
<dbReference type="InterPro" id="IPR036770">
    <property type="entry name" value="Ankyrin_rpt-contain_sf"/>
</dbReference>
<gene>
    <name evidence="4" type="ORF">BJX67DRAFT_79992</name>
</gene>
<dbReference type="InterPro" id="IPR007111">
    <property type="entry name" value="NACHT_NTPase"/>
</dbReference>
<feature type="repeat" description="ANK" evidence="2">
    <location>
        <begin position="1054"/>
        <end position="1086"/>
    </location>
</feature>
<dbReference type="InterPro" id="IPR053137">
    <property type="entry name" value="NLR-like"/>
</dbReference>
<dbReference type="PANTHER" id="PTHR46082:SF11">
    <property type="entry name" value="AAA+ ATPASE DOMAIN-CONTAINING PROTEIN-RELATED"/>
    <property type="match status" value="1"/>
</dbReference>
<feature type="repeat" description="ANK" evidence="2">
    <location>
        <begin position="1087"/>
        <end position="1119"/>
    </location>
</feature>
<dbReference type="InterPro" id="IPR002110">
    <property type="entry name" value="Ankyrin_rpt"/>
</dbReference>
<keyword evidence="5" id="KW-1185">Reference proteome</keyword>
<feature type="repeat" description="ANK" evidence="2">
    <location>
        <begin position="1152"/>
        <end position="1184"/>
    </location>
</feature>
<dbReference type="Gene3D" id="3.40.50.1580">
    <property type="entry name" value="Nucleoside phosphorylase domain"/>
    <property type="match status" value="1"/>
</dbReference>
<dbReference type="Proteomes" id="UP001610432">
    <property type="component" value="Unassembled WGS sequence"/>
</dbReference>
<evidence type="ECO:0000256" key="2">
    <source>
        <dbReference type="PROSITE-ProRule" id="PRU00023"/>
    </source>
</evidence>
<evidence type="ECO:0000313" key="5">
    <source>
        <dbReference type="Proteomes" id="UP001610432"/>
    </source>
</evidence>
<dbReference type="Pfam" id="PF12796">
    <property type="entry name" value="Ank_2"/>
    <property type="match status" value="2"/>
</dbReference>
<evidence type="ECO:0000259" key="3">
    <source>
        <dbReference type="PROSITE" id="PS50837"/>
    </source>
</evidence>
<dbReference type="InterPro" id="IPR056884">
    <property type="entry name" value="NPHP3-like_N"/>
</dbReference>
<dbReference type="InterPro" id="IPR054471">
    <property type="entry name" value="GPIID_WHD"/>
</dbReference>
<protein>
    <submittedName>
        <fullName evidence="4">Ankyrin repeat-containing domain protein</fullName>
    </submittedName>
</protein>
<dbReference type="Pfam" id="PF24883">
    <property type="entry name" value="NPHP3_N"/>
    <property type="match status" value="1"/>
</dbReference>
<accession>A0ABR4LSQ2</accession>
<dbReference type="SUPFAM" id="SSF53167">
    <property type="entry name" value="Purine and uridine phosphorylases"/>
    <property type="match status" value="1"/>
</dbReference>
<dbReference type="RefSeq" id="XP_070886540.1">
    <property type="nucleotide sequence ID" value="XM_071035463.1"/>
</dbReference>
<feature type="domain" description="NACHT" evidence="3">
    <location>
        <begin position="410"/>
        <end position="550"/>
    </location>
</feature>
<evidence type="ECO:0000256" key="1">
    <source>
        <dbReference type="ARBA" id="ARBA00022737"/>
    </source>
</evidence>
<feature type="repeat" description="ANK" evidence="2">
    <location>
        <begin position="956"/>
        <end position="988"/>
    </location>
</feature>
<keyword evidence="2" id="KW-0040">ANK repeat</keyword>
<dbReference type="InterPro" id="IPR035994">
    <property type="entry name" value="Nucleoside_phosphorylase_sf"/>
</dbReference>
<dbReference type="PROSITE" id="PS50088">
    <property type="entry name" value="ANK_REPEAT"/>
    <property type="match status" value="6"/>
</dbReference>
<dbReference type="PROSITE" id="PS50297">
    <property type="entry name" value="ANK_REP_REGION"/>
    <property type="match status" value="5"/>
</dbReference>
<dbReference type="Gene3D" id="1.25.40.20">
    <property type="entry name" value="Ankyrin repeat-containing domain"/>
    <property type="match status" value="2"/>
</dbReference>
<sequence length="1245" mass="137233">MAIRSNMATPRVRLTHKDYTVGWVCALAKETVAATAMLDELHLALPQPASDSNNYTLGRVGDHNVVIACLPIGEMGNNSSATVATRLTSTFPAIRFGLMVGIGGGVPSAVRLGDVVVSTPGDGYGGVVQWDFGKTEQDHGFRRIGSLDSPPTVLKTALSTLKVRHEMEGSRIPAFLHEVEKKWPRLVPKYTRREGLNDVVFPANCEHLEATSTPVPQRQENDDYRECLGCDRDRAIRRELRDIQVHYGLIASGNQVVKDGAFRDQINARLGGRVLCFEMEAAGLMNEFRCVVVRGICDYADSHKNKRWQEYAATVAAAMAKEILLTVPVREVDEMSPVARISDHVEGIHLDMTDIKEVLQDIVDREILQRISNTDSSLDHARARSKHTATTGQWLLDDHVYKRWVDGEFQVLGIYGIPGSGKTILCSTVVDHLYQTYRNDTKTKIAYFYFDSAPSEKSTVEGCVRNLLRQLLAPRLSENTRALYSRAEAHTHPALGAVLRALREAVAPADRVYLIVDALDECESVQLFMEILVEVKSLSKVHVLVASRPNNMMQRAVPALVEETIYLDAPRVEQDIRTFVTARLYRDSSLSRRWSEEQRKDICEAVVTKSAGMFQLAACQLHEFERCYSRHDLEVVLGKLPQTLSAIYERMLRQIPLHARARAKTLLLWLCFSARPLSLDEAAELFAIDFGGRSPRLDAARRLLDPLDILSICPGLITLTAIGASGSDSGENVVVQLAHSSVKEYLISQDIRDYGIRDLVAAHRVIAETCLEYILLLDNTTSLTPSILKEYPLIRYAAEFWPTHALCSSISPGSRLQIMLEDIFIFRHEALLNWIRIHDHDEPWRTQKRPLDSTFAGLLPSPLYYASLTGLDTVVACILANEPEIPEGEGLYGSAVNAAAGRGRLRVLQLLLDYGMPIDKEGLYGNALHTAAFGGHAAVCKFLVERGADVDAPGEDFSNALEGAIYGDHPEVVKVLLDRGADITAPGRCYADCLHTACTLGNREIVRMLLQKREIDSLGASYNRALQAATDRNFRHILELLRQYAPTMATRDPSYGSALHTAAANSYARIVELLLNQGADVDSIEEEHGTALCIAASIGDEEIIRLLVGRGANLEAEGSAGTALHIASSRGHTTIVRLLLDKGANPNSRGGHFGTPLQAACYKGNLDIAELLLNAGADVNAFAGEYGYAIHAAATGLSSQVETVKLLLDRGARVDVYKEWYGTPLQVALLSRNHEVAQMLREYGA</sequence>